<dbReference type="Proteomes" id="UP000751190">
    <property type="component" value="Unassembled WGS sequence"/>
</dbReference>
<sequence>MVLTRQASSTPMVRTVSALAGALAEPVEGLTLHGADPSGRAGDVPRQPSGPLHDEDGAGAPASTQGDDVSSEPARKGNRSRRTSNDIVLPGALAEAYQLDGALGSGAFGTVWRATHIDSGELVAIKVIERTRQLVEDFRLELNEAEILKSLDHPNIVQLKELAADPSGDGCFLVMELVDGGHLQASLDEHGAYEDAHAAEIFRQVAEAVAYLHARNITHRDIKPENILFVRGAGLTVKLTDFGMSTMKDGKLTTLCGTPSYCAPELLLGDGYGKAVDMWSLGVLAFVLVCAALPFVSSTREGLFEKIKKGGYEFPSTKQVSTTAQDLITRLLKTNPMQRYSSREALQHPWLTGDDGLATTHNSLVTVHEMMRSFNAERRWRRSTMLVRWVVRLQRVIALRNGAPWPPQQPRRPSAAPLAAFGPGLACVACARRASDTMLDVAGEKHEKLALPGLPGNAKGGSDGGSSPKTNVRAARRTNVLPPVNSEKSRSRLDPASRSTEAVAPSSRKR</sequence>
<keyword evidence="7" id="KW-0406">Ion transport</keyword>
<dbReference type="PROSITE" id="PS00108">
    <property type="entry name" value="PROTEIN_KINASE_ST"/>
    <property type="match status" value="1"/>
</dbReference>
<dbReference type="PROSITE" id="PS00107">
    <property type="entry name" value="PROTEIN_KINASE_ATP"/>
    <property type="match status" value="1"/>
</dbReference>
<dbReference type="InterPro" id="IPR030616">
    <property type="entry name" value="Aur-like"/>
</dbReference>
<dbReference type="SMART" id="SM00220">
    <property type="entry name" value="S_TKc"/>
    <property type="match status" value="1"/>
</dbReference>
<name>A0A8J6CDN1_DIALT</name>
<evidence type="ECO:0000256" key="11">
    <source>
        <dbReference type="PROSITE-ProRule" id="PRU10141"/>
    </source>
</evidence>
<organism evidence="14 15">
    <name type="scientific">Diacronema lutheri</name>
    <name type="common">Unicellular marine alga</name>
    <name type="synonym">Monochrysis lutheri</name>
    <dbReference type="NCBI Taxonomy" id="2081491"/>
    <lineage>
        <taxon>Eukaryota</taxon>
        <taxon>Haptista</taxon>
        <taxon>Haptophyta</taxon>
        <taxon>Pavlovophyceae</taxon>
        <taxon>Pavlovales</taxon>
        <taxon>Pavlovaceae</taxon>
        <taxon>Diacronema</taxon>
    </lineage>
</organism>
<evidence type="ECO:0000256" key="1">
    <source>
        <dbReference type="ARBA" id="ARBA00022448"/>
    </source>
</evidence>
<keyword evidence="3" id="KW-0808">Transferase</keyword>
<dbReference type="Gene3D" id="1.10.510.10">
    <property type="entry name" value="Transferase(Phosphotransferase) domain 1"/>
    <property type="match status" value="1"/>
</dbReference>
<evidence type="ECO:0000313" key="15">
    <source>
        <dbReference type="Proteomes" id="UP000751190"/>
    </source>
</evidence>
<evidence type="ECO:0000256" key="2">
    <source>
        <dbReference type="ARBA" id="ARBA00022527"/>
    </source>
</evidence>
<keyword evidence="1" id="KW-0813">Transport</keyword>
<dbReference type="OMA" id="GAYEDAH"/>
<dbReference type="AlphaFoldDB" id="A0A8J6CDN1"/>
<dbReference type="InterPro" id="IPR017441">
    <property type="entry name" value="Protein_kinase_ATP_BS"/>
</dbReference>
<dbReference type="InterPro" id="IPR008271">
    <property type="entry name" value="Ser/Thr_kinase_AS"/>
</dbReference>
<dbReference type="PROSITE" id="PS50011">
    <property type="entry name" value="PROTEIN_KINASE_DOM"/>
    <property type="match status" value="1"/>
</dbReference>
<keyword evidence="4 9" id="KW-0547">Nucleotide-binding</keyword>
<dbReference type="InterPro" id="IPR020003">
    <property type="entry name" value="ATPase_a/bsu_AS"/>
</dbReference>
<evidence type="ECO:0000256" key="12">
    <source>
        <dbReference type="SAM" id="MobiDB-lite"/>
    </source>
</evidence>
<dbReference type="CDD" id="cd05117">
    <property type="entry name" value="STKc_CAMK"/>
    <property type="match status" value="1"/>
</dbReference>
<dbReference type="SUPFAM" id="SSF56112">
    <property type="entry name" value="Protein kinase-like (PK-like)"/>
    <property type="match status" value="1"/>
</dbReference>
<protein>
    <recommendedName>
        <fullName evidence="13">Protein kinase domain-containing protein</fullName>
    </recommendedName>
</protein>
<gene>
    <name evidence="14" type="ORF">KFE25_000572</name>
</gene>
<keyword evidence="2" id="KW-0723">Serine/threonine-protein kinase</keyword>
<feature type="region of interest" description="Disordered" evidence="12">
    <location>
        <begin position="450"/>
        <end position="510"/>
    </location>
</feature>
<feature type="active site" description="Proton acceptor" evidence="8">
    <location>
        <position position="221"/>
    </location>
</feature>
<evidence type="ECO:0000256" key="7">
    <source>
        <dbReference type="ARBA" id="ARBA00023065"/>
    </source>
</evidence>
<evidence type="ECO:0000256" key="9">
    <source>
        <dbReference type="PIRSR" id="PIRSR630616-2"/>
    </source>
</evidence>
<reference evidence="14" key="1">
    <citation type="submission" date="2021-05" db="EMBL/GenBank/DDBJ databases">
        <title>The genome of the haptophyte Pavlova lutheri (Diacronema luteri, Pavlovales) - a model for lipid biosynthesis in eukaryotic algae.</title>
        <authorList>
            <person name="Hulatt C.J."/>
            <person name="Posewitz M.C."/>
        </authorList>
    </citation>
    <scope>NUCLEOTIDE SEQUENCE</scope>
    <source>
        <strain evidence="14">NIVA-4/92</strain>
    </source>
</reference>
<dbReference type="GO" id="GO:0005524">
    <property type="term" value="F:ATP binding"/>
    <property type="evidence" value="ECO:0007669"/>
    <property type="project" value="UniProtKB-UniRule"/>
</dbReference>
<feature type="region of interest" description="Disordered" evidence="12">
    <location>
        <begin position="30"/>
        <end position="83"/>
    </location>
</feature>
<feature type="cross-link" description="Glycyl lysine isopeptide (Lys-Gly) (interchain with G-Cter in SUMO2)" evidence="10">
    <location>
        <position position="223"/>
    </location>
</feature>
<accession>A0A8J6CDN1</accession>
<evidence type="ECO:0000256" key="3">
    <source>
        <dbReference type="ARBA" id="ARBA00022679"/>
    </source>
</evidence>
<proteinExistence type="predicted"/>
<feature type="domain" description="Protein kinase" evidence="13">
    <location>
        <begin position="97"/>
        <end position="351"/>
    </location>
</feature>
<dbReference type="FunFam" id="1.10.510.10:FF:000571">
    <property type="entry name" value="Maternal embryonic leucine zipper kinase"/>
    <property type="match status" value="1"/>
</dbReference>
<dbReference type="InterPro" id="IPR011009">
    <property type="entry name" value="Kinase-like_dom_sf"/>
</dbReference>
<keyword evidence="15" id="KW-1185">Reference proteome</keyword>
<evidence type="ECO:0000256" key="4">
    <source>
        <dbReference type="ARBA" id="ARBA00022741"/>
    </source>
</evidence>
<keyword evidence="6 9" id="KW-0067">ATP-binding</keyword>
<evidence type="ECO:0000256" key="5">
    <source>
        <dbReference type="ARBA" id="ARBA00022777"/>
    </source>
</evidence>
<feature type="binding site" evidence="9">
    <location>
        <position position="241"/>
    </location>
    <ligand>
        <name>ATP</name>
        <dbReference type="ChEBI" id="CHEBI:30616"/>
    </ligand>
</feature>
<dbReference type="PROSITE" id="PS00152">
    <property type="entry name" value="ATPASE_ALPHA_BETA"/>
    <property type="match status" value="1"/>
</dbReference>
<keyword evidence="5" id="KW-0418">Kinase</keyword>
<evidence type="ECO:0000256" key="6">
    <source>
        <dbReference type="ARBA" id="ARBA00022840"/>
    </source>
</evidence>
<evidence type="ECO:0000256" key="10">
    <source>
        <dbReference type="PIRSR" id="PIRSR630616-3"/>
    </source>
</evidence>
<evidence type="ECO:0000313" key="14">
    <source>
        <dbReference type="EMBL" id="KAG8467256.1"/>
    </source>
</evidence>
<dbReference type="OrthoDB" id="40902at2759"/>
<dbReference type="PANTHER" id="PTHR24350">
    <property type="entry name" value="SERINE/THREONINE-PROTEIN KINASE IAL-RELATED"/>
    <property type="match status" value="1"/>
</dbReference>
<feature type="binding site" evidence="9 11">
    <location>
        <position position="126"/>
    </location>
    <ligand>
        <name>ATP</name>
        <dbReference type="ChEBI" id="CHEBI:30616"/>
    </ligand>
</feature>
<comment type="caution">
    <text evidence="14">The sequence shown here is derived from an EMBL/GenBank/DDBJ whole genome shotgun (WGS) entry which is preliminary data.</text>
</comment>
<evidence type="ECO:0000259" key="13">
    <source>
        <dbReference type="PROSITE" id="PS50011"/>
    </source>
</evidence>
<dbReference type="GO" id="GO:0004674">
    <property type="term" value="F:protein serine/threonine kinase activity"/>
    <property type="evidence" value="ECO:0007669"/>
    <property type="project" value="UniProtKB-KW"/>
</dbReference>
<dbReference type="InterPro" id="IPR000719">
    <property type="entry name" value="Prot_kinase_dom"/>
</dbReference>
<dbReference type="Pfam" id="PF00069">
    <property type="entry name" value="Pkinase"/>
    <property type="match status" value="1"/>
</dbReference>
<feature type="binding site" evidence="9">
    <location>
        <begin position="225"/>
        <end position="226"/>
    </location>
    <ligand>
        <name>ATP</name>
        <dbReference type="ChEBI" id="CHEBI:30616"/>
    </ligand>
</feature>
<evidence type="ECO:0000256" key="8">
    <source>
        <dbReference type="PIRSR" id="PIRSR630616-1"/>
    </source>
</evidence>
<dbReference type="EMBL" id="JAGTXO010000006">
    <property type="protein sequence ID" value="KAG8467256.1"/>
    <property type="molecule type" value="Genomic_DNA"/>
</dbReference>